<evidence type="ECO:0000313" key="3">
    <source>
        <dbReference type="Proteomes" id="UP001301769"/>
    </source>
</evidence>
<reference evidence="2" key="1">
    <citation type="journal article" date="2023" name="Mol. Phylogenet. Evol.">
        <title>Genome-scale phylogeny and comparative genomics of the fungal order Sordariales.</title>
        <authorList>
            <person name="Hensen N."/>
            <person name="Bonometti L."/>
            <person name="Westerberg I."/>
            <person name="Brannstrom I.O."/>
            <person name="Guillou S."/>
            <person name="Cros-Aarteil S."/>
            <person name="Calhoun S."/>
            <person name="Haridas S."/>
            <person name="Kuo A."/>
            <person name="Mondo S."/>
            <person name="Pangilinan J."/>
            <person name="Riley R."/>
            <person name="LaButti K."/>
            <person name="Andreopoulos B."/>
            <person name="Lipzen A."/>
            <person name="Chen C."/>
            <person name="Yan M."/>
            <person name="Daum C."/>
            <person name="Ng V."/>
            <person name="Clum A."/>
            <person name="Steindorff A."/>
            <person name="Ohm R.A."/>
            <person name="Martin F."/>
            <person name="Silar P."/>
            <person name="Natvig D.O."/>
            <person name="Lalanne C."/>
            <person name="Gautier V."/>
            <person name="Ament-Velasquez S.L."/>
            <person name="Kruys A."/>
            <person name="Hutchinson M.I."/>
            <person name="Powell A.J."/>
            <person name="Barry K."/>
            <person name="Miller A.N."/>
            <person name="Grigoriev I.V."/>
            <person name="Debuchy R."/>
            <person name="Gladieux P."/>
            <person name="Hiltunen Thoren M."/>
            <person name="Johannesson H."/>
        </authorList>
    </citation>
    <scope>NUCLEOTIDE SEQUENCE</scope>
    <source>
        <strain evidence="2">PSN293</strain>
    </source>
</reference>
<evidence type="ECO:0000313" key="2">
    <source>
        <dbReference type="EMBL" id="KAK4208465.1"/>
    </source>
</evidence>
<reference evidence="2" key="2">
    <citation type="submission" date="2023-05" db="EMBL/GenBank/DDBJ databases">
        <authorList>
            <consortium name="Lawrence Berkeley National Laboratory"/>
            <person name="Steindorff A."/>
            <person name="Hensen N."/>
            <person name="Bonometti L."/>
            <person name="Westerberg I."/>
            <person name="Brannstrom I.O."/>
            <person name="Guillou S."/>
            <person name="Cros-Aarteil S."/>
            <person name="Calhoun S."/>
            <person name="Haridas S."/>
            <person name="Kuo A."/>
            <person name="Mondo S."/>
            <person name="Pangilinan J."/>
            <person name="Riley R."/>
            <person name="Labutti K."/>
            <person name="Andreopoulos B."/>
            <person name="Lipzen A."/>
            <person name="Chen C."/>
            <person name="Yanf M."/>
            <person name="Daum C."/>
            <person name="Ng V."/>
            <person name="Clum A."/>
            <person name="Ohm R."/>
            <person name="Martin F."/>
            <person name="Silar P."/>
            <person name="Natvig D."/>
            <person name="Lalanne C."/>
            <person name="Gautier V."/>
            <person name="Ament-Velasquez S.L."/>
            <person name="Kruys A."/>
            <person name="Hutchinson M.I."/>
            <person name="Powell A.J."/>
            <person name="Barry K."/>
            <person name="Miller A.N."/>
            <person name="Grigoriev I.V."/>
            <person name="Debuchy R."/>
            <person name="Gladieux P."/>
            <person name="Thoren M.H."/>
            <person name="Johannesson H."/>
        </authorList>
    </citation>
    <scope>NUCLEOTIDE SEQUENCE</scope>
    <source>
        <strain evidence="2">PSN293</strain>
    </source>
</reference>
<name>A0AAN7B532_9PEZI</name>
<dbReference type="AlphaFoldDB" id="A0AAN7B532"/>
<accession>A0AAN7B532</accession>
<proteinExistence type="predicted"/>
<dbReference type="EMBL" id="MU858242">
    <property type="protein sequence ID" value="KAK4208465.1"/>
    <property type="molecule type" value="Genomic_DNA"/>
</dbReference>
<keyword evidence="3" id="KW-1185">Reference proteome</keyword>
<feature type="region of interest" description="Disordered" evidence="1">
    <location>
        <begin position="159"/>
        <end position="190"/>
    </location>
</feature>
<sequence length="190" mass="20146">MTSFFPVVRTAEVPPPTIDFFLGQTFAYSNDLSGSEPSLAVLSSPEDAHDLTTATEAGLARDLRPSSFIDLSPAQVSANLGEPANRYFVVVDERSVKDDTVLLVKTVYFDEDGNDLVTKDGKLPVVQSVRVTGVAAQPTLIALDVGSLGMEELQSMANDSEAGVYGPDRLPDIGESKEGGVAPRKALSAE</sequence>
<feature type="compositionally biased region" description="Basic and acidic residues" evidence="1">
    <location>
        <begin position="169"/>
        <end position="178"/>
    </location>
</feature>
<protein>
    <submittedName>
        <fullName evidence="2">Uncharacterized protein</fullName>
    </submittedName>
</protein>
<gene>
    <name evidence="2" type="ORF">QBC37DRAFT_486801</name>
</gene>
<comment type="caution">
    <text evidence="2">The sequence shown here is derived from an EMBL/GenBank/DDBJ whole genome shotgun (WGS) entry which is preliminary data.</text>
</comment>
<organism evidence="2 3">
    <name type="scientific">Rhypophila decipiens</name>
    <dbReference type="NCBI Taxonomy" id="261697"/>
    <lineage>
        <taxon>Eukaryota</taxon>
        <taxon>Fungi</taxon>
        <taxon>Dikarya</taxon>
        <taxon>Ascomycota</taxon>
        <taxon>Pezizomycotina</taxon>
        <taxon>Sordariomycetes</taxon>
        <taxon>Sordariomycetidae</taxon>
        <taxon>Sordariales</taxon>
        <taxon>Naviculisporaceae</taxon>
        <taxon>Rhypophila</taxon>
    </lineage>
</organism>
<evidence type="ECO:0000256" key="1">
    <source>
        <dbReference type="SAM" id="MobiDB-lite"/>
    </source>
</evidence>
<dbReference type="Proteomes" id="UP001301769">
    <property type="component" value="Unassembled WGS sequence"/>
</dbReference>